<dbReference type="Pfam" id="PF00196">
    <property type="entry name" value="GerE"/>
    <property type="match status" value="1"/>
</dbReference>
<dbReference type="Gene3D" id="1.10.10.10">
    <property type="entry name" value="Winged helix-like DNA-binding domain superfamily/Winged helix DNA-binding domain"/>
    <property type="match status" value="1"/>
</dbReference>
<gene>
    <name evidence="3" type="ORF">ABK905_07390</name>
</gene>
<dbReference type="InterPro" id="IPR013656">
    <property type="entry name" value="PAS_4"/>
</dbReference>
<dbReference type="SMART" id="SM00421">
    <property type="entry name" value="HTH_LUXR"/>
    <property type="match status" value="1"/>
</dbReference>
<name>A0AAU7QCK7_9GAMM</name>
<evidence type="ECO:0000256" key="1">
    <source>
        <dbReference type="ARBA" id="ARBA00023125"/>
    </source>
</evidence>
<dbReference type="CDD" id="cd06170">
    <property type="entry name" value="LuxR_C_like"/>
    <property type="match status" value="1"/>
</dbReference>
<dbReference type="InterPro" id="IPR035965">
    <property type="entry name" value="PAS-like_dom_sf"/>
</dbReference>
<dbReference type="PRINTS" id="PR00038">
    <property type="entry name" value="HTHLUXR"/>
</dbReference>
<dbReference type="AlphaFoldDB" id="A0AAU7QCK7"/>
<protein>
    <submittedName>
        <fullName evidence="3">LuxR C-terminal-related transcriptional regulator</fullName>
    </submittedName>
</protein>
<dbReference type="InterPro" id="IPR000792">
    <property type="entry name" value="Tscrpt_reg_LuxR_C"/>
</dbReference>
<dbReference type="GO" id="GO:0006355">
    <property type="term" value="P:regulation of DNA-templated transcription"/>
    <property type="evidence" value="ECO:0007669"/>
    <property type="project" value="InterPro"/>
</dbReference>
<reference evidence="3" key="1">
    <citation type="submission" date="2024-06" db="EMBL/GenBank/DDBJ databases">
        <authorList>
            <person name="Coelho C."/>
            <person name="Bento M."/>
            <person name="Garcia E."/>
            <person name="Camelo A."/>
            <person name="Brandao I."/>
            <person name="Espirito Santo C."/>
            <person name="Trovao J."/>
            <person name="Verissimo A."/>
            <person name="Costa J."/>
            <person name="Tiago I."/>
        </authorList>
    </citation>
    <scope>NUCLEOTIDE SEQUENCE</scope>
    <source>
        <strain evidence="3">KWT182</strain>
    </source>
</reference>
<accession>A0AAU7QCK7</accession>
<keyword evidence="1" id="KW-0238">DNA-binding</keyword>
<dbReference type="SUPFAM" id="SSF55785">
    <property type="entry name" value="PYP-like sensor domain (PAS domain)"/>
    <property type="match status" value="1"/>
</dbReference>
<dbReference type="Gene3D" id="3.30.450.20">
    <property type="entry name" value="PAS domain"/>
    <property type="match status" value="1"/>
</dbReference>
<organism evidence="3">
    <name type="scientific">Acerihabitans sp. KWT182</name>
    <dbReference type="NCBI Taxonomy" id="3157919"/>
    <lineage>
        <taxon>Bacteria</taxon>
        <taxon>Pseudomonadati</taxon>
        <taxon>Pseudomonadota</taxon>
        <taxon>Gammaproteobacteria</taxon>
        <taxon>Enterobacterales</taxon>
        <taxon>Pectobacteriaceae</taxon>
        <taxon>Acerihabitans</taxon>
    </lineage>
</organism>
<proteinExistence type="predicted"/>
<feature type="domain" description="HTH luxR-type" evidence="2">
    <location>
        <begin position="156"/>
        <end position="213"/>
    </location>
</feature>
<dbReference type="InterPro" id="IPR036388">
    <property type="entry name" value="WH-like_DNA-bd_sf"/>
</dbReference>
<evidence type="ECO:0000313" key="3">
    <source>
        <dbReference type="EMBL" id="XBS70884.1"/>
    </source>
</evidence>
<dbReference type="SUPFAM" id="SSF46894">
    <property type="entry name" value="C-terminal effector domain of the bipartite response regulators"/>
    <property type="match status" value="1"/>
</dbReference>
<sequence>MHNEIYRCKAIPDIKISKQMESMLDQYEFPYGIKDLDSRYVYVNMAAVSLFGLKRKSDVIGKLDIEVKSKLTEIDDLGLEFIRQDRKVTEHESKLATLEIHPVAVDYPYIVNKIPFYNDDKDCVGLCLFSRNLEVYSLNDFVKGHMPGSLLLNKPDNFFTERNCELMFFRLQGLTNKETAARLNLSPRTIENYMQTLYEKAGVNHFDDFLDFCVSKEYHRYLPKRFLHNHHIGF</sequence>
<evidence type="ECO:0000259" key="2">
    <source>
        <dbReference type="SMART" id="SM00421"/>
    </source>
</evidence>
<dbReference type="InterPro" id="IPR016032">
    <property type="entry name" value="Sig_transdc_resp-reg_C-effctor"/>
</dbReference>
<dbReference type="GO" id="GO:0003677">
    <property type="term" value="F:DNA binding"/>
    <property type="evidence" value="ECO:0007669"/>
    <property type="project" value="UniProtKB-KW"/>
</dbReference>
<dbReference type="Pfam" id="PF08448">
    <property type="entry name" value="PAS_4"/>
    <property type="match status" value="1"/>
</dbReference>
<dbReference type="EMBL" id="CP157947">
    <property type="protein sequence ID" value="XBS70884.1"/>
    <property type="molecule type" value="Genomic_DNA"/>
</dbReference>